<dbReference type="GeneID" id="81374317"/>
<evidence type="ECO:0000256" key="2">
    <source>
        <dbReference type="SAM" id="Phobius"/>
    </source>
</evidence>
<feature type="transmembrane region" description="Helical" evidence="2">
    <location>
        <begin position="58"/>
        <end position="78"/>
    </location>
</feature>
<protein>
    <recommendedName>
        <fullName evidence="3">Rhodopsin domain-containing protein</fullName>
    </recommendedName>
</protein>
<feature type="compositionally biased region" description="Low complexity" evidence="1">
    <location>
        <begin position="305"/>
        <end position="327"/>
    </location>
</feature>
<gene>
    <name evidence="4" type="ORF">N7509_010700</name>
</gene>
<feature type="transmembrane region" description="Helical" evidence="2">
    <location>
        <begin position="98"/>
        <end position="125"/>
    </location>
</feature>
<dbReference type="RefSeq" id="XP_056485957.1">
    <property type="nucleotide sequence ID" value="XM_056635337.1"/>
</dbReference>
<feature type="region of interest" description="Disordered" evidence="1">
    <location>
        <begin position="286"/>
        <end position="457"/>
    </location>
</feature>
<dbReference type="EMBL" id="JAPZBU010000009">
    <property type="protein sequence ID" value="KAJ5388159.1"/>
    <property type="molecule type" value="Genomic_DNA"/>
</dbReference>
<accession>A0A9X0B4S5</accession>
<sequence>MGPYVPPGQSPPFEVIDEYHRAAYIIITTALGLVISLVCFQIRLYVRLYLIPPFARDDFVLLGATVLAILQSILVFYACSRGFGTSITLLDESRLNQIQALVATSDVFALIIIYLSKCCVIAIYFRLTPQKQHNRASAATLVLCTAWLIPAVFIILVNCELNKPWRSQGGQCRNLYQRWQFIAAVDAITELIIFVLAVALLKGLFMNLRRKLTIGFAFIFRFPLIVFTILHITKLHAALGETDVTVAAIEPSLWLQVQVHYALVACSVFCLRPFMAAVSTNYGTAGDSTLESSASRSRGTKESSKSGSNSGSGSNSHSASRSMSMSRIQRKRAGTAATPPWSKSYAIPHSSSKENLCQAGNIQPIIQDPEMPRRKQKQASPQERESAVRTPQRRSMFPLGEPSMPPLPKPQRGKEGTRRQAPDQSLLDTDAIELMPQLHRQHGRQQSEVTVESDDSDRMVIRKEVGYSIQYEYDDARRRGQGPSKKSSTDAVAYV</sequence>
<evidence type="ECO:0000256" key="1">
    <source>
        <dbReference type="SAM" id="MobiDB-lite"/>
    </source>
</evidence>
<feature type="compositionally biased region" description="Polar residues" evidence="1">
    <location>
        <begin position="286"/>
        <end position="297"/>
    </location>
</feature>
<evidence type="ECO:0000259" key="3">
    <source>
        <dbReference type="Pfam" id="PF20684"/>
    </source>
</evidence>
<proteinExistence type="predicted"/>
<dbReference type="Proteomes" id="UP001147747">
    <property type="component" value="Unassembled WGS sequence"/>
</dbReference>
<dbReference type="AlphaFoldDB" id="A0A9X0B4S5"/>
<keyword evidence="2" id="KW-1133">Transmembrane helix</keyword>
<feature type="transmembrane region" description="Helical" evidence="2">
    <location>
        <begin position="22"/>
        <end position="46"/>
    </location>
</feature>
<reference evidence="4" key="1">
    <citation type="submission" date="2022-12" db="EMBL/GenBank/DDBJ databases">
        <authorList>
            <person name="Petersen C."/>
        </authorList>
    </citation>
    <scope>NUCLEOTIDE SEQUENCE</scope>
    <source>
        <strain evidence="4">IBT 29677</strain>
    </source>
</reference>
<feature type="compositionally biased region" description="Basic and acidic residues" evidence="1">
    <location>
        <begin position="412"/>
        <end position="421"/>
    </location>
</feature>
<organism evidence="4 5">
    <name type="scientific">Penicillium cosmopolitanum</name>
    <dbReference type="NCBI Taxonomy" id="1131564"/>
    <lineage>
        <taxon>Eukaryota</taxon>
        <taxon>Fungi</taxon>
        <taxon>Dikarya</taxon>
        <taxon>Ascomycota</taxon>
        <taxon>Pezizomycotina</taxon>
        <taxon>Eurotiomycetes</taxon>
        <taxon>Eurotiomycetidae</taxon>
        <taxon>Eurotiales</taxon>
        <taxon>Aspergillaceae</taxon>
        <taxon>Penicillium</taxon>
    </lineage>
</organism>
<comment type="caution">
    <text evidence="4">The sequence shown here is derived from an EMBL/GenBank/DDBJ whole genome shotgun (WGS) entry which is preliminary data.</text>
</comment>
<feature type="region of interest" description="Disordered" evidence="1">
    <location>
        <begin position="472"/>
        <end position="495"/>
    </location>
</feature>
<dbReference type="OrthoDB" id="3918601at2759"/>
<dbReference type="PANTHER" id="PTHR39614">
    <property type="entry name" value="INTEGRAL MEMBRANE PROTEIN"/>
    <property type="match status" value="1"/>
</dbReference>
<feature type="transmembrane region" description="Helical" evidence="2">
    <location>
        <begin position="178"/>
        <end position="201"/>
    </location>
</feature>
<keyword evidence="2" id="KW-0472">Membrane</keyword>
<evidence type="ECO:0000313" key="5">
    <source>
        <dbReference type="Proteomes" id="UP001147747"/>
    </source>
</evidence>
<feature type="transmembrane region" description="Helical" evidence="2">
    <location>
        <begin position="137"/>
        <end position="158"/>
    </location>
</feature>
<dbReference type="InterPro" id="IPR049326">
    <property type="entry name" value="Rhodopsin_dom_fungi"/>
</dbReference>
<evidence type="ECO:0000313" key="4">
    <source>
        <dbReference type="EMBL" id="KAJ5388159.1"/>
    </source>
</evidence>
<keyword evidence="5" id="KW-1185">Reference proteome</keyword>
<feature type="transmembrane region" description="Helical" evidence="2">
    <location>
        <begin position="213"/>
        <end position="233"/>
    </location>
</feature>
<keyword evidence="2" id="KW-0812">Transmembrane</keyword>
<name>A0A9X0B4S5_9EURO</name>
<feature type="compositionally biased region" description="Polar residues" evidence="1">
    <location>
        <begin position="484"/>
        <end position="495"/>
    </location>
</feature>
<reference evidence="4" key="2">
    <citation type="journal article" date="2023" name="IMA Fungus">
        <title>Comparative genomic study of the Penicillium genus elucidates a diverse pangenome and 15 lateral gene transfer events.</title>
        <authorList>
            <person name="Petersen C."/>
            <person name="Sorensen T."/>
            <person name="Nielsen M.R."/>
            <person name="Sondergaard T.E."/>
            <person name="Sorensen J.L."/>
            <person name="Fitzpatrick D.A."/>
            <person name="Frisvad J.C."/>
            <person name="Nielsen K.L."/>
        </authorList>
    </citation>
    <scope>NUCLEOTIDE SEQUENCE</scope>
    <source>
        <strain evidence="4">IBT 29677</strain>
    </source>
</reference>
<feature type="domain" description="Rhodopsin" evidence="3">
    <location>
        <begin position="42"/>
        <end position="275"/>
    </location>
</feature>
<feature type="compositionally biased region" description="Polar residues" evidence="1">
    <location>
        <begin position="349"/>
        <end position="361"/>
    </location>
</feature>
<dbReference type="Pfam" id="PF20684">
    <property type="entry name" value="Fung_rhodopsin"/>
    <property type="match status" value="1"/>
</dbReference>
<dbReference type="PANTHER" id="PTHR39614:SF3">
    <property type="entry name" value="INTEGRAL MEMBRANE PROTEIN"/>
    <property type="match status" value="1"/>
</dbReference>